<dbReference type="EMBL" id="JNAD02000007">
    <property type="protein sequence ID" value="RKM94895.1"/>
    <property type="molecule type" value="Genomic_DNA"/>
</dbReference>
<dbReference type="GO" id="GO:1901137">
    <property type="term" value="P:carbohydrate derivative biosynthetic process"/>
    <property type="evidence" value="ECO:0007669"/>
    <property type="project" value="UniProtKB-ARBA"/>
</dbReference>
<evidence type="ECO:0000259" key="3">
    <source>
        <dbReference type="Pfam" id="PF00534"/>
    </source>
</evidence>
<sequence length="445" mass="48912">MTAPTGRAPDVRHRHDVPPPAPTVRALRIVLASYACDPSRGTEPGMGWAWAEALARRGHTVELLTRPHGGNTEHIGRRIEALGPVGRRIRTHVVPAPPRPWWVRLLPGFLRGQALEFVHYDGWQRRALEHARGHGLGCADLVHHVSYGSLVGGSALRRLGPPLVFGPVGGGQTAPRSHRRWLGPAYFQEMVRELLWVRGMSLRPTCRATLREAALVLTTNRDTARRARRLGRADPRLVLSDGVPDALLREPAREGPERPDRPPTVLWVGRLTAIKAPELALRAFALLSARVPDARFVVLGDGPLRADLERLTVRLGLTGSVFFRGRLPWKDTLAAYDDADVLLFTSLRDSFGVQNLEAWARGLPVVHLDHQGVGDFSAPGCAAPVPLGDPADLPGRLAGALAGMLADEEARRRTAEAGPRWARQHTWAAKAEFAERLYEAVLNRR</sequence>
<name>A0A3M8F9W4_9ACTN</name>
<dbReference type="GO" id="GO:0016758">
    <property type="term" value="F:hexosyltransferase activity"/>
    <property type="evidence" value="ECO:0007669"/>
    <property type="project" value="TreeGrafter"/>
</dbReference>
<dbReference type="CDD" id="cd03801">
    <property type="entry name" value="GT4_PimA-like"/>
    <property type="match status" value="1"/>
</dbReference>
<dbReference type="InterPro" id="IPR001296">
    <property type="entry name" value="Glyco_trans_1"/>
</dbReference>
<gene>
    <name evidence="5" type="ORF">SFRA_016720</name>
</gene>
<accession>A0A3M8F9W4</accession>
<feature type="domain" description="Glycosyl transferase family 1" evidence="3">
    <location>
        <begin position="252"/>
        <end position="420"/>
    </location>
</feature>
<dbReference type="PANTHER" id="PTHR45947:SF3">
    <property type="entry name" value="SULFOQUINOVOSYL TRANSFERASE SQD2"/>
    <property type="match status" value="1"/>
</dbReference>
<evidence type="ECO:0000256" key="2">
    <source>
        <dbReference type="ARBA" id="ARBA00022679"/>
    </source>
</evidence>
<dbReference type="InterPro" id="IPR050194">
    <property type="entry name" value="Glycosyltransferase_grp1"/>
</dbReference>
<protein>
    <submittedName>
        <fullName evidence="5">Glycosyltransferase</fullName>
    </submittedName>
</protein>
<keyword evidence="1" id="KW-0328">Glycosyltransferase</keyword>
<dbReference type="OrthoDB" id="5242526at2"/>
<evidence type="ECO:0000259" key="4">
    <source>
        <dbReference type="Pfam" id="PF13579"/>
    </source>
</evidence>
<evidence type="ECO:0000313" key="5">
    <source>
        <dbReference type="EMBL" id="RKM94895.1"/>
    </source>
</evidence>
<dbReference type="PANTHER" id="PTHR45947">
    <property type="entry name" value="SULFOQUINOVOSYL TRANSFERASE SQD2"/>
    <property type="match status" value="1"/>
</dbReference>
<reference evidence="5 6" key="1">
    <citation type="journal article" date="2014" name="Genome Announc.">
        <title>Draft Genome Sequence of Streptomyces fradiae ATCC 19609, a Strain Highly Sensitive to Antibiotics.</title>
        <authorList>
            <person name="Bekker O.B."/>
            <person name="Klimina K.M."/>
            <person name="Vatlin A.A."/>
            <person name="Zakharevich N.V."/>
            <person name="Kasianov A.S."/>
            <person name="Danilenko V.N."/>
        </authorList>
    </citation>
    <scope>NUCLEOTIDE SEQUENCE [LARGE SCALE GENOMIC DNA]</scope>
    <source>
        <strain evidence="5 6">ATCC 19609</strain>
    </source>
</reference>
<evidence type="ECO:0000313" key="6">
    <source>
        <dbReference type="Proteomes" id="UP000028058"/>
    </source>
</evidence>
<dbReference type="Pfam" id="PF00534">
    <property type="entry name" value="Glycos_transf_1"/>
    <property type="match status" value="1"/>
</dbReference>
<dbReference type="Gene3D" id="3.40.50.2000">
    <property type="entry name" value="Glycogen Phosphorylase B"/>
    <property type="match status" value="2"/>
</dbReference>
<keyword evidence="2" id="KW-0808">Transferase</keyword>
<dbReference type="Proteomes" id="UP000028058">
    <property type="component" value="Unassembled WGS sequence"/>
</dbReference>
<keyword evidence="6" id="KW-1185">Reference proteome</keyword>
<dbReference type="Pfam" id="PF13579">
    <property type="entry name" value="Glyco_trans_4_4"/>
    <property type="match status" value="1"/>
</dbReference>
<comment type="caution">
    <text evidence="5">The sequence shown here is derived from an EMBL/GenBank/DDBJ whole genome shotgun (WGS) entry which is preliminary data.</text>
</comment>
<proteinExistence type="predicted"/>
<evidence type="ECO:0000256" key="1">
    <source>
        <dbReference type="ARBA" id="ARBA00022676"/>
    </source>
</evidence>
<dbReference type="InterPro" id="IPR028098">
    <property type="entry name" value="Glyco_trans_4-like_N"/>
</dbReference>
<dbReference type="RefSeq" id="WP_043464644.1">
    <property type="nucleotide sequence ID" value="NZ_CP134822.1"/>
</dbReference>
<dbReference type="SUPFAM" id="SSF53756">
    <property type="entry name" value="UDP-Glycosyltransferase/glycogen phosphorylase"/>
    <property type="match status" value="1"/>
</dbReference>
<dbReference type="AlphaFoldDB" id="A0A3M8F9W4"/>
<feature type="domain" description="Glycosyltransferase subfamily 4-like N-terminal" evidence="4">
    <location>
        <begin position="50"/>
        <end position="238"/>
    </location>
</feature>
<organism evidence="5 6">
    <name type="scientific">Streptomyces xinghaiensis</name>
    <dbReference type="NCBI Taxonomy" id="1038928"/>
    <lineage>
        <taxon>Bacteria</taxon>
        <taxon>Bacillati</taxon>
        <taxon>Actinomycetota</taxon>
        <taxon>Actinomycetes</taxon>
        <taxon>Kitasatosporales</taxon>
        <taxon>Streptomycetaceae</taxon>
        <taxon>Streptomyces</taxon>
    </lineage>
</organism>